<dbReference type="SUPFAM" id="SSF56784">
    <property type="entry name" value="HAD-like"/>
    <property type="match status" value="1"/>
</dbReference>
<dbReference type="SMART" id="SM00577">
    <property type="entry name" value="CPDc"/>
    <property type="match status" value="1"/>
</dbReference>
<keyword evidence="1" id="KW-0653">Protein transport</keyword>
<keyword evidence="1" id="KW-0812">Transmembrane</keyword>
<keyword evidence="1" id="KW-1133">Transmembrane helix</keyword>
<dbReference type="InterPro" id="IPR050365">
    <property type="entry name" value="TIM50"/>
</dbReference>
<proteinExistence type="inferred from homology"/>
<keyword evidence="1" id="KW-0813">Transport</keyword>
<feature type="transmembrane region" description="Helical" evidence="1">
    <location>
        <begin position="47"/>
        <end position="66"/>
    </location>
</feature>
<dbReference type="PROSITE" id="PS50969">
    <property type="entry name" value="FCP1"/>
    <property type="match status" value="1"/>
</dbReference>
<keyword evidence="1" id="KW-0811">Translocation</keyword>
<dbReference type="InterPro" id="IPR036412">
    <property type="entry name" value="HAD-like_sf"/>
</dbReference>
<dbReference type="Pfam" id="PF03031">
    <property type="entry name" value="NIF"/>
    <property type="match status" value="1"/>
</dbReference>
<comment type="function">
    <text evidence="1">Essential component of the TIM23 complex, a complex that mediates the translocation of transit peptide-containing proteins across the mitochondrial inner membrane.</text>
</comment>
<sequence>MQLPLRSFTRFGRTCGRSPSESSVRKLCTKAKGKEEFFRNADPSKRFGTSLIFGAVAFLGVGAMWAKGIAKYGSFQAAWENFERKLDGNYFLFNNPGLSRKFKLLPDSAGSHYTVVVDLKDLIFVREMENGQKRPQMRPYMDVFLEELSQRCEVIIWSSIDDFRVMEWIDKLDKRSPCFHSVLYFTECTVKGGHVVKDLRRLNRDLNNVIHLSSSPALAAGQPDNTLFIQGWFGDESDTSLLDIYVYIIKISCNITTRQIQTQENI</sequence>
<dbReference type="Gene3D" id="3.40.50.1000">
    <property type="entry name" value="HAD superfamily/HAD-like"/>
    <property type="match status" value="1"/>
</dbReference>
<dbReference type="GO" id="GO:0015031">
    <property type="term" value="P:protein transport"/>
    <property type="evidence" value="ECO:0007669"/>
    <property type="project" value="UniProtKB-KW"/>
</dbReference>
<keyword evidence="1" id="KW-0472">Membrane</keyword>
<protein>
    <recommendedName>
        <fullName evidence="1">Mitochondrial import inner membrane translocase subunit TIM50</fullName>
    </recommendedName>
</protein>
<evidence type="ECO:0000256" key="1">
    <source>
        <dbReference type="RuleBase" id="RU365079"/>
    </source>
</evidence>
<accession>A0A7S4MHF5</accession>
<keyword evidence="1" id="KW-0809">Transit peptide</keyword>
<dbReference type="InterPro" id="IPR004274">
    <property type="entry name" value="FCP1_dom"/>
</dbReference>
<dbReference type="InterPro" id="IPR023214">
    <property type="entry name" value="HAD_sf"/>
</dbReference>
<organism evidence="3">
    <name type="scientific">Vannella robusta</name>
    <dbReference type="NCBI Taxonomy" id="1487602"/>
    <lineage>
        <taxon>Eukaryota</taxon>
        <taxon>Amoebozoa</taxon>
        <taxon>Discosea</taxon>
        <taxon>Flabellinia</taxon>
        <taxon>Vannellidae</taxon>
        <taxon>Vannella</taxon>
    </lineage>
</organism>
<keyword evidence="1" id="KW-0496">Mitochondrion</keyword>
<gene>
    <name evidence="3" type="ORF">VSP0166_LOCUS9765</name>
</gene>
<comment type="subunit">
    <text evidence="1">Component of the TIM23 complex.</text>
</comment>
<reference evidence="3" key="1">
    <citation type="submission" date="2021-01" db="EMBL/GenBank/DDBJ databases">
        <authorList>
            <person name="Corre E."/>
            <person name="Pelletier E."/>
            <person name="Niang G."/>
            <person name="Scheremetjew M."/>
            <person name="Finn R."/>
            <person name="Kale V."/>
            <person name="Holt S."/>
            <person name="Cochrane G."/>
            <person name="Meng A."/>
            <person name="Brown T."/>
            <person name="Cohen L."/>
        </authorList>
    </citation>
    <scope>NUCLEOTIDE SEQUENCE</scope>
    <source>
        <strain evidence="3">DIVA3 518/3/11/1/6</strain>
    </source>
</reference>
<dbReference type="PANTHER" id="PTHR12210">
    <property type="entry name" value="DULLARD PROTEIN PHOSPHATASE"/>
    <property type="match status" value="1"/>
</dbReference>
<comment type="similarity">
    <text evidence="1">Belongs to the TIM50 family.</text>
</comment>
<evidence type="ECO:0000313" key="3">
    <source>
        <dbReference type="EMBL" id="CAE2222641.1"/>
    </source>
</evidence>
<comment type="subcellular location">
    <subcellularLocation>
        <location evidence="1">Mitochondrion inner membrane</location>
        <topology evidence="1">Single-pass membrane protein</topology>
    </subcellularLocation>
</comment>
<dbReference type="AlphaFoldDB" id="A0A7S4MHF5"/>
<evidence type="ECO:0000259" key="2">
    <source>
        <dbReference type="PROSITE" id="PS50969"/>
    </source>
</evidence>
<name>A0A7S4MHF5_9EUKA</name>
<feature type="domain" description="FCP1 homology" evidence="2">
    <location>
        <begin position="108"/>
        <end position="251"/>
    </location>
</feature>
<dbReference type="EMBL" id="HBKP01013721">
    <property type="protein sequence ID" value="CAE2222641.1"/>
    <property type="molecule type" value="Transcribed_RNA"/>
</dbReference>
<dbReference type="GO" id="GO:0005744">
    <property type="term" value="C:TIM23 mitochondrial import inner membrane translocase complex"/>
    <property type="evidence" value="ECO:0007669"/>
    <property type="project" value="UniProtKB-UniRule"/>
</dbReference>